<dbReference type="RefSeq" id="WP_200388826.1">
    <property type="nucleotide sequence ID" value="NZ_NRSD01000018.1"/>
</dbReference>
<dbReference type="InterPro" id="IPR006121">
    <property type="entry name" value="HMA_dom"/>
</dbReference>
<dbReference type="SUPFAM" id="SSF55008">
    <property type="entry name" value="HMA, heavy metal-associated domain"/>
    <property type="match status" value="1"/>
</dbReference>
<gene>
    <name evidence="2" type="ORF">CKO25_15405</name>
</gene>
<name>A0A9X1BAD8_9GAMM</name>
<proteinExistence type="predicted"/>
<dbReference type="Pfam" id="PF19991">
    <property type="entry name" value="HMA_2"/>
    <property type="match status" value="1"/>
</dbReference>
<evidence type="ECO:0000259" key="1">
    <source>
        <dbReference type="PROSITE" id="PS50846"/>
    </source>
</evidence>
<evidence type="ECO:0000313" key="3">
    <source>
        <dbReference type="Proteomes" id="UP001138802"/>
    </source>
</evidence>
<organism evidence="2 3">
    <name type="scientific">Thiocapsa imhoffii</name>
    <dbReference type="NCBI Taxonomy" id="382777"/>
    <lineage>
        <taxon>Bacteria</taxon>
        <taxon>Pseudomonadati</taxon>
        <taxon>Pseudomonadota</taxon>
        <taxon>Gammaproteobacteria</taxon>
        <taxon>Chromatiales</taxon>
        <taxon>Chromatiaceae</taxon>
        <taxon>Thiocapsa</taxon>
    </lineage>
</organism>
<feature type="domain" description="HMA" evidence="1">
    <location>
        <begin position="10"/>
        <end position="77"/>
    </location>
</feature>
<protein>
    <recommendedName>
        <fullName evidence="1">HMA domain-containing protein</fullName>
    </recommendedName>
</protein>
<dbReference type="Gene3D" id="3.30.70.100">
    <property type="match status" value="1"/>
</dbReference>
<dbReference type="PROSITE" id="PS50846">
    <property type="entry name" value="HMA_2"/>
    <property type="match status" value="1"/>
</dbReference>
<sequence>MSHYIHHVPGRIRIRSSSFRCDPISARKAESELRATEGIRDIRVNPRAGSITVHYDPAHTSQAQILARLEQIGCLGTSIRTDLGTKRVHEAFGKALVGAVMQKAVERSALRIVSVLL</sequence>
<keyword evidence="3" id="KW-1185">Reference proteome</keyword>
<dbReference type="EMBL" id="NRSD01000018">
    <property type="protein sequence ID" value="MBK1646010.1"/>
    <property type="molecule type" value="Genomic_DNA"/>
</dbReference>
<dbReference type="InterPro" id="IPR036163">
    <property type="entry name" value="HMA_dom_sf"/>
</dbReference>
<dbReference type="Proteomes" id="UP001138802">
    <property type="component" value="Unassembled WGS sequence"/>
</dbReference>
<reference evidence="2 3" key="1">
    <citation type="journal article" date="2020" name="Microorganisms">
        <title>Osmotic Adaptation and Compatible Solute Biosynthesis of Phototrophic Bacteria as Revealed from Genome Analyses.</title>
        <authorList>
            <person name="Imhoff J.F."/>
            <person name="Rahn T."/>
            <person name="Kunzel S."/>
            <person name="Keller A."/>
            <person name="Neulinger S.C."/>
        </authorList>
    </citation>
    <scope>NUCLEOTIDE SEQUENCE [LARGE SCALE GENOMIC DNA]</scope>
    <source>
        <strain evidence="2 3">DSM 21303</strain>
    </source>
</reference>
<accession>A0A9X1BAD8</accession>
<dbReference type="AlphaFoldDB" id="A0A9X1BAD8"/>
<evidence type="ECO:0000313" key="2">
    <source>
        <dbReference type="EMBL" id="MBK1646010.1"/>
    </source>
</evidence>
<comment type="caution">
    <text evidence="2">The sequence shown here is derived from an EMBL/GenBank/DDBJ whole genome shotgun (WGS) entry which is preliminary data.</text>
</comment>
<dbReference type="CDD" id="cd00371">
    <property type="entry name" value="HMA"/>
    <property type="match status" value="1"/>
</dbReference>
<dbReference type="GO" id="GO:0046872">
    <property type="term" value="F:metal ion binding"/>
    <property type="evidence" value="ECO:0007669"/>
    <property type="project" value="InterPro"/>
</dbReference>